<dbReference type="Proteomes" id="UP000663722">
    <property type="component" value="Chromosome"/>
</dbReference>
<accession>A0A975BGC0</accession>
<protein>
    <submittedName>
        <fullName evidence="1">Uncharacterized protein</fullName>
    </submittedName>
</protein>
<reference evidence="1" key="1">
    <citation type="journal article" date="2021" name="Microb. Physiol.">
        <title>Proteogenomic Insights into the Physiology of Marine, Sulfate-Reducing, Filamentous Desulfonema limicola and Desulfonema magnum.</title>
        <authorList>
            <person name="Schnaars V."/>
            <person name="Wohlbrand L."/>
            <person name="Scheve S."/>
            <person name="Hinrichs C."/>
            <person name="Reinhardt R."/>
            <person name="Rabus R."/>
        </authorList>
    </citation>
    <scope>NUCLEOTIDE SEQUENCE</scope>
    <source>
        <strain evidence="1">4be13</strain>
    </source>
</reference>
<sequence length="56" mass="6213">MIKFYDPIIRPGQPVVPEKAGITDITVPGQWIPAFAGMTNCPMSWFRGCGFLLSQE</sequence>
<proteinExistence type="predicted"/>
<dbReference type="AlphaFoldDB" id="A0A975BGC0"/>
<organism evidence="1 2">
    <name type="scientific">Desulfonema magnum</name>
    <dbReference type="NCBI Taxonomy" id="45655"/>
    <lineage>
        <taxon>Bacteria</taxon>
        <taxon>Pseudomonadati</taxon>
        <taxon>Thermodesulfobacteriota</taxon>
        <taxon>Desulfobacteria</taxon>
        <taxon>Desulfobacterales</taxon>
        <taxon>Desulfococcaceae</taxon>
        <taxon>Desulfonema</taxon>
    </lineage>
</organism>
<dbReference type="EMBL" id="CP061800">
    <property type="protein sequence ID" value="QTA84788.1"/>
    <property type="molecule type" value="Genomic_DNA"/>
</dbReference>
<keyword evidence="2" id="KW-1185">Reference proteome</keyword>
<name>A0A975BGC0_9BACT</name>
<evidence type="ECO:0000313" key="2">
    <source>
        <dbReference type="Proteomes" id="UP000663722"/>
    </source>
</evidence>
<gene>
    <name evidence="1" type="ORF">dnm_007880</name>
</gene>
<dbReference type="KEGG" id="dmm:dnm_007880"/>
<evidence type="ECO:0000313" key="1">
    <source>
        <dbReference type="EMBL" id="QTA84788.1"/>
    </source>
</evidence>